<proteinExistence type="predicted"/>
<feature type="region of interest" description="Disordered" evidence="1">
    <location>
        <begin position="97"/>
        <end position="117"/>
    </location>
</feature>
<evidence type="ECO:0000313" key="2">
    <source>
        <dbReference type="EMBL" id="AKH47657.1"/>
    </source>
</evidence>
<sequence length="117" mass="12868">MSLPTSLSWLSWPTLPTKIARLSDIYFPFRSAMASSCSLSLIIPTRSLASSMSVMAFSQMGRLAIFTVEKFSFSFRDHFRKAVGLATTERSWCTSCNHSSHSASSSRSPSMSPSAML</sequence>
<organism evidence="2">
    <name type="scientific">uncultured marine virus</name>
    <dbReference type="NCBI Taxonomy" id="186617"/>
    <lineage>
        <taxon>Viruses</taxon>
        <taxon>environmental samples</taxon>
    </lineage>
</organism>
<dbReference type="EMBL" id="KR029596">
    <property type="protein sequence ID" value="AKH47657.1"/>
    <property type="molecule type" value="Genomic_DNA"/>
</dbReference>
<accession>A0A0F7L8A9</accession>
<protein>
    <submittedName>
        <fullName evidence="2">Uncharacterized protein</fullName>
    </submittedName>
</protein>
<feature type="compositionally biased region" description="Low complexity" evidence="1">
    <location>
        <begin position="98"/>
        <end position="117"/>
    </location>
</feature>
<name>A0A0F7L8A9_9VIRU</name>
<reference evidence="2" key="2">
    <citation type="submission" date="2015-03" db="EMBL/GenBank/DDBJ databases">
        <authorList>
            <person name="Chow C.-E.T."/>
            <person name="Winget D.M."/>
            <person name="White R.A.III."/>
            <person name="Hallam S.J."/>
            <person name="Suttle C.A."/>
        </authorList>
    </citation>
    <scope>NUCLEOTIDE SEQUENCE</scope>
    <source>
        <strain evidence="2">Oxic1_1</strain>
    </source>
</reference>
<reference evidence="2" key="1">
    <citation type="journal article" date="2015" name="Front. Microbiol.">
        <title>Combining genomic sequencing methods to explore viral diversity and reveal potential virus-host interactions.</title>
        <authorList>
            <person name="Chow C.E."/>
            <person name="Winget D.M."/>
            <person name="White R.A.III."/>
            <person name="Hallam S.J."/>
            <person name="Suttle C.A."/>
        </authorList>
    </citation>
    <scope>NUCLEOTIDE SEQUENCE</scope>
    <source>
        <strain evidence="2">Oxic1_1</strain>
    </source>
</reference>
<evidence type="ECO:0000256" key="1">
    <source>
        <dbReference type="SAM" id="MobiDB-lite"/>
    </source>
</evidence>